<evidence type="ECO:0000313" key="8">
    <source>
        <dbReference type="Proteomes" id="UP000008983"/>
    </source>
</evidence>
<evidence type="ECO:0000256" key="4">
    <source>
        <dbReference type="ARBA" id="ARBA00023136"/>
    </source>
</evidence>
<dbReference type="OMA" id="MADEIEN"/>
<dbReference type="PANTHER" id="PTHR12127">
    <property type="entry name" value="MUCOLIPIN"/>
    <property type="match status" value="1"/>
</dbReference>
<keyword evidence="4 5" id="KW-0472">Membrane</keyword>
<dbReference type="OrthoDB" id="311187at2759"/>
<feature type="transmembrane region" description="Helical" evidence="5">
    <location>
        <begin position="467"/>
        <end position="488"/>
    </location>
</feature>
<dbReference type="GeneID" id="14903367"/>
<feature type="transmembrane region" description="Helical" evidence="5">
    <location>
        <begin position="403"/>
        <end position="428"/>
    </location>
</feature>
<reference evidence="7 8" key="1">
    <citation type="submission" date="2011-07" db="EMBL/GenBank/DDBJ databases">
        <authorList>
            <person name="Coyne R."/>
            <person name="Brami D."/>
            <person name="Johnson J."/>
            <person name="Hostetler J."/>
            <person name="Hannick L."/>
            <person name="Clark T."/>
            <person name="Cassidy-Hanley D."/>
            <person name="Inman J."/>
        </authorList>
    </citation>
    <scope>NUCLEOTIDE SEQUENCE [LARGE SCALE GENOMIC DNA]</scope>
    <source>
        <strain evidence="7 8">G5</strain>
    </source>
</reference>
<gene>
    <name evidence="7" type="ORF">IMG5_198190</name>
</gene>
<dbReference type="InterPro" id="IPR013122">
    <property type="entry name" value="PKD1_2_channel"/>
</dbReference>
<dbReference type="Gene3D" id="1.10.287.70">
    <property type="match status" value="1"/>
</dbReference>
<feature type="domain" description="Polycystin cation channel PKD1/PKD2" evidence="6">
    <location>
        <begin position="368"/>
        <end position="493"/>
    </location>
</feature>
<feature type="transmembrane region" description="Helical" evidence="5">
    <location>
        <begin position="220"/>
        <end position="239"/>
    </location>
</feature>
<evidence type="ECO:0000313" key="7">
    <source>
        <dbReference type="EMBL" id="EGR27311.1"/>
    </source>
</evidence>
<dbReference type="GO" id="GO:0016020">
    <property type="term" value="C:membrane"/>
    <property type="evidence" value="ECO:0007669"/>
    <property type="project" value="UniProtKB-SubCell"/>
</dbReference>
<keyword evidence="8" id="KW-1185">Reference proteome</keyword>
<dbReference type="InParanoid" id="G0R5F3"/>
<name>G0R5F3_ICHMU</name>
<evidence type="ECO:0000256" key="1">
    <source>
        <dbReference type="ARBA" id="ARBA00004141"/>
    </source>
</evidence>
<dbReference type="GO" id="GO:0072345">
    <property type="term" value="F:NAADP-sensitive calcium-release channel activity"/>
    <property type="evidence" value="ECO:0007669"/>
    <property type="project" value="TreeGrafter"/>
</dbReference>
<dbReference type="eggNOG" id="KOG3733">
    <property type="taxonomic scope" value="Eukaryota"/>
</dbReference>
<evidence type="ECO:0000256" key="5">
    <source>
        <dbReference type="SAM" id="Phobius"/>
    </source>
</evidence>
<sequence>MSDKKGLNFHQQLKLSPLQQYYKLGRFPWRFIVHIFLVVFSTYMLLIMFNLQVSHSRSQHQTLKHILLKSDEQSNSKQLYKLSDFQDTFNNIASDILSLNDQMIRLVNLEQIYFEMIIYYKQFNTDIIGQNVIQISKEDLINGIKQPFDIKNEDSVRKFINNVNRIDLVAHNITSQEEKICYKWKIIIQYEFQQYANFVTTLDTQIYLCNKEDYINDTNYVFLDSIVIILASISFGLSFKQIYDVFMMFINQKINYEKAKQQIQHLKLRKDKQSIDLLRQQYNYLIKQRTNDEDIEDEDEEELNNIIENDKKYEEVEQVNFQKIKKIIIWIIISMIGNIILIIGCLLALIDNNSKYSFSLIRYREPIIGTGCTISWIVMLYYLSYYRGINLMASTISKAYSNIFMFFLGVMPLFCAFVFLAQCIFWKYEMFQDTQTTIMTLFSLCNGDSVNDIFLATSYDGFLSQTFIIVFMIFFFTAVQNIFIIIVMDGYESYKNEKQKNKKQKIKQNQQINSRDDFYDNFENNQLDVIKKEENDKEIVIGKLKINKKRVKLILQEMDNIYQDLQNNKNMKPTDIEYLKKVYKDNMENLNRNLKFQLDCFAK</sequence>
<evidence type="ECO:0000259" key="6">
    <source>
        <dbReference type="Pfam" id="PF08016"/>
    </source>
</evidence>
<organism evidence="7 8">
    <name type="scientific">Ichthyophthirius multifiliis</name>
    <name type="common">White spot disease agent</name>
    <name type="synonym">Ich</name>
    <dbReference type="NCBI Taxonomy" id="5932"/>
    <lineage>
        <taxon>Eukaryota</taxon>
        <taxon>Sar</taxon>
        <taxon>Alveolata</taxon>
        <taxon>Ciliophora</taxon>
        <taxon>Intramacronucleata</taxon>
        <taxon>Oligohymenophorea</taxon>
        <taxon>Hymenostomatida</taxon>
        <taxon>Ophryoglenina</taxon>
        <taxon>Ichthyophthirius</taxon>
    </lineage>
</organism>
<keyword evidence="3 5" id="KW-1133">Transmembrane helix</keyword>
<dbReference type="EMBL" id="GL984369">
    <property type="protein sequence ID" value="EGR27311.1"/>
    <property type="molecule type" value="Genomic_DNA"/>
</dbReference>
<evidence type="ECO:0000256" key="2">
    <source>
        <dbReference type="ARBA" id="ARBA00022692"/>
    </source>
</evidence>
<feature type="transmembrane region" description="Helical" evidence="5">
    <location>
        <begin position="31"/>
        <end position="51"/>
    </location>
</feature>
<dbReference type="RefSeq" id="XP_004024195.1">
    <property type="nucleotide sequence ID" value="XM_004024146.1"/>
</dbReference>
<dbReference type="AlphaFoldDB" id="G0R5F3"/>
<dbReference type="PANTHER" id="PTHR12127:SF7">
    <property type="entry name" value="SD02261P"/>
    <property type="match status" value="1"/>
</dbReference>
<dbReference type="InterPro" id="IPR039031">
    <property type="entry name" value="Mucolipin"/>
</dbReference>
<keyword evidence="2 5" id="KW-0812">Transmembrane</keyword>
<proteinExistence type="predicted"/>
<accession>G0R5F3</accession>
<comment type="subcellular location">
    <subcellularLocation>
        <location evidence="1">Membrane</location>
        <topology evidence="1">Multi-pass membrane protein</topology>
    </subcellularLocation>
</comment>
<feature type="transmembrane region" description="Helical" evidence="5">
    <location>
        <begin position="366"/>
        <end position="383"/>
    </location>
</feature>
<dbReference type="STRING" id="857967.G0R5F3"/>
<feature type="transmembrane region" description="Helical" evidence="5">
    <location>
        <begin position="327"/>
        <end position="350"/>
    </location>
</feature>
<protein>
    <recommendedName>
        <fullName evidence="6">Polycystin cation channel PKD1/PKD2 domain-containing protein</fullName>
    </recommendedName>
</protein>
<evidence type="ECO:0000256" key="3">
    <source>
        <dbReference type="ARBA" id="ARBA00022989"/>
    </source>
</evidence>
<dbReference type="Pfam" id="PF08016">
    <property type="entry name" value="PKD_channel"/>
    <property type="match status" value="1"/>
</dbReference>
<dbReference type="Proteomes" id="UP000008983">
    <property type="component" value="Unassembled WGS sequence"/>
</dbReference>